<comment type="similarity">
    <text evidence="5">Belongs to the alanine racemase family.</text>
</comment>
<dbReference type="GO" id="GO:0008784">
    <property type="term" value="F:alanine racemase activity"/>
    <property type="evidence" value="ECO:0007669"/>
    <property type="project" value="UniProtKB-UniRule"/>
</dbReference>
<evidence type="ECO:0000259" key="8">
    <source>
        <dbReference type="SMART" id="SM01005"/>
    </source>
</evidence>
<dbReference type="AlphaFoldDB" id="A0AAX3H229"/>
<dbReference type="InterPro" id="IPR029066">
    <property type="entry name" value="PLP-binding_barrel"/>
</dbReference>
<dbReference type="EMBL" id="CAADAT010000015">
    <property type="protein sequence ID" value="VFD55031.1"/>
    <property type="molecule type" value="Genomic_DNA"/>
</dbReference>
<feature type="domain" description="Alanine racemase C-terminal" evidence="8">
    <location>
        <begin position="247"/>
        <end position="371"/>
    </location>
</feature>
<evidence type="ECO:0000256" key="2">
    <source>
        <dbReference type="ARBA" id="ARBA00001933"/>
    </source>
</evidence>
<evidence type="ECO:0000256" key="6">
    <source>
        <dbReference type="PIRSR" id="PIRSR600821-50"/>
    </source>
</evidence>
<organism evidence="9 10">
    <name type="scientific">Clostridioides difficile</name>
    <name type="common">Peptoclostridium difficile</name>
    <dbReference type="NCBI Taxonomy" id="1496"/>
    <lineage>
        <taxon>Bacteria</taxon>
        <taxon>Bacillati</taxon>
        <taxon>Bacillota</taxon>
        <taxon>Clostridia</taxon>
        <taxon>Peptostreptococcales</taxon>
        <taxon>Peptostreptococcaceae</taxon>
        <taxon>Clostridioides</taxon>
    </lineage>
</organism>
<dbReference type="RefSeq" id="WP_003421360.1">
    <property type="nucleotide sequence ID" value="NZ_BEHB01000016.1"/>
</dbReference>
<dbReference type="HAMAP" id="MF_01201">
    <property type="entry name" value="Ala_racemase"/>
    <property type="match status" value="1"/>
</dbReference>
<feature type="active site" description="Proton acceptor; specific for D-alanine" evidence="5">
    <location>
        <position position="39"/>
    </location>
</feature>
<comment type="function">
    <text evidence="5">Catalyzes the interconversion of L-alanine and D-alanine. May also act on other amino acids.</text>
</comment>
<evidence type="ECO:0000256" key="7">
    <source>
        <dbReference type="PIRSR" id="PIRSR600821-52"/>
    </source>
</evidence>
<dbReference type="InterPro" id="IPR000821">
    <property type="entry name" value="Ala_racemase"/>
</dbReference>
<evidence type="ECO:0000256" key="3">
    <source>
        <dbReference type="ARBA" id="ARBA00022898"/>
    </source>
</evidence>
<comment type="pathway">
    <text evidence="5">Amino-acid biosynthesis; D-alanine biosynthesis; D-alanine from L-alanine: step 1/1.</text>
</comment>
<dbReference type="SUPFAM" id="SSF50621">
    <property type="entry name" value="Alanine racemase C-terminal domain-like"/>
    <property type="match status" value="1"/>
</dbReference>
<dbReference type="EC" id="5.1.1.1" evidence="5"/>
<reference evidence="9 10" key="1">
    <citation type="submission" date="2019-02" db="EMBL/GenBank/DDBJ databases">
        <authorList>
            <consortium name="Pathogen Informatics"/>
        </authorList>
    </citation>
    <scope>NUCLEOTIDE SEQUENCE [LARGE SCALE GENOMIC DNA]</scope>
    <source>
        <strain evidence="9 10">078GUE027</strain>
    </source>
</reference>
<keyword evidence="3 5" id="KW-0663">Pyridoxal phosphate</keyword>
<dbReference type="PANTHER" id="PTHR30511">
    <property type="entry name" value="ALANINE RACEMASE"/>
    <property type="match status" value="1"/>
</dbReference>
<protein>
    <recommendedName>
        <fullName evidence="5">Alanine racemase</fullName>
        <ecNumber evidence="5">5.1.1.1</ecNumber>
    </recommendedName>
</protein>
<evidence type="ECO:0000313" key="10">
    <source>
        <dbReference type="Proteomes" id="UP000346772"/>
    </source>
</evidence>
<dbReference type="Pfam" id="PF00842">
    <property type="entry name" value="Ala_racemase_C"/>
    <property type="match status" value="1"/>
</dbReference>
<dbReference type="InterPro" id="IPR001608">
    <property type="entry name" value="Ala_racemase_N"/>
</dbReference>
<feature type="active site" description="Proton acceptor; specific for L-alanine" evidence="5">
    <location>
        <position position="268"/>
    </location>
</feature>
<dbReference type="InterPro" id="IPR020622">
    <property type="entry name" value="Ala_racemase_pyridoxalP-BS"/>
</dbReference>
<dbReference type="FunFam" id="3.20.20.10:FF:000002">
    <property type="entry name" value="Alanine racemase"/>
    <property type="match status" value="1"/>
</dbReference>
<dbReference type="InterPro" id="IPR011079">
    <property type="entry name" value="Ala_racemase_C"/>
</dbReference>
<comment type="cofactor">
    <cofactor evidence="2 5 6">
        <name>pyridoxal 5'-phosphate</name>
        <dbReference type="ChEBI" id="CHEBI:597326"/>
    </cofactor>
</comment>
<comment type="caution">
    <text evidence="9">The sequence shown here is derived from an EMBL/GenBank/DDBJ whole genome shotgun (WGS) entry which is preliminary data.</text>
</comment>
<name>A0AAX3H229_CLODI</name>
<accession>A0AAX3H229</accession>
<dbReference type="Gene3D" id="2.40.37.10">
    <property type="entry name" value="Lyase, Ornithine Decarboxylase, Chain A, domain 1"/>
    <property type="match status" value="1"/>
</dbReference>
<feature type="binding site" evidence="5 7">
    <location>
        <position position="137"/>
    </location>
    <ligand>
        <name>substrate</name>
    </ligand>
</feature>
<evidence type="ECO:0000256" key="5">
    <source>
        <dbReference type="HAMAP-Rule" id="MF_01201"/>
    </source>
</evidence>
<feature type="binding site" evidence="5 7">
    <location>
        <position position="315"/>
    </location>
    <ligand>
        <name>substrate</name>
    </ligand>
</feature>
<evidence type="ECO:0000256" key="4">
    <source>
        <dbReference type="ARBA" id="ARBA00023235"/>
    </source>
</evidence>
<dbReference type="Proteomes" id="UP000346772">
    <property type="component" value="Unassembled WGS sequence"/>
</dbReference>
<dbReference type="CDD" id="cd00430">
    <property type="entry name" value="PLPDE_III_AR"/>
    <property type="match status" value="1"/>
</dbReference>
<dbReference type="GO" id="GO:0005829">
    <property type="term" value="C:cytosol"/>
    <property type="evidence" value="ECO:0007669"/>
    <property type="project" value="TreeGrafter"/>
</dbReference>
<dbReference type="FunFam" id="2.40.37.10:FF:000006">
    <property type="entry name" value="Alanine racemase"/>
    <property type="match status" value="1"/>
</dbReference>
<dbReference type="GO" id="GO:0030170">
    <property type="term" value="F:pyridoxal phosphate binding"/>
    <property type="evidence" value="ECO:0007669"/>
    <property type="project" value="UniProtKB-UniRule"/>
</dbReference>
<dbReference type="GO" id="GO:0030632">
    <property type="term" value="P:D-alanine biosynthetic process"/>
    <property type="evidence" value="ECO:0007669"/>
    <property type="project" value="UniProtKB-UniRule"/>
</dbReference>
<dbReference type="GO" id="GO:0009252">
    <property type="term" value="P:peptidoglycan biosynthetic process"/>
    <property type="evidence" value="ECO:0007669"/>
    <property type="project" value="TreeGrafter"/>
</dbReference>
<evidence type="ECO:0000256" key="1">
    <source>
        <dbReference type="ARBA" id="ARBA00000316"/>
    </source>
</evidence>
<dbReference type="PROSITE" id="PS00395">
    <property type="entry name" value="ALANINE_RACEMASE"/>
    <property type="match status" value="1"/>
</dbReference>
<sequence length="385" mass="43338">MQKITVPTWAEINLDNLRFNLNNIKNLLEEDIKVCGVIKADAYGHGAVEVAKLLEKEKVDYLAVARTAEGIELRQNGITLPILNLGYTPDEAFEDSIKNKITMTVYSLETAQKINEIAKSLGEKACVHVKIDSGMTRIGFQPNEESVQEIIELNKLEYIDLEGMFTHFATADEVSKEYTYKQANNYKFMSDKLDEAGVKIAIKHVSNSAAIMDCPDLRLNMVRAGIILYGHYPSDDVFKDRLELRPAMKLKSKIGHIKQVEPGVGISYGLKYTTTGKETIVTIPIGYADGFTRIQKNPKVLIKGEVFDVVGRICMDQIMVRIDKDIDIKVGDEVILFGEGEVTAERIAKDLGTINYEVLCMISRRVDRVYMENNELVQINSYLLK</sequence>
<dbReference type="InterPro" id="IPR009006">
    <property type="entry name" value="Ala_racemase/Decarboxylase_C"/>
</dbReference>
<dbReference type="SMART" id="SM01005">
    <property type="entry name" value="Ala_racemase_C"/>
    <property type="match status" value="1"/>
</dbReference>
<dbReference type="Gene3D" id="3.20.20.10">
    <property type="entry name" value="Alanine racemase"/>
    <property type="match status" value="1"/>
</dbReference>
<dbReference type="PRINTS" id="PR00992">
    <property type="entry name" value="ALARACEMASE"/>
</dbReference>
<gene>
    <name evidence="9" type="primary">alr2</name>
    <name evidence="9" type="ORF">SAMEA1710456_02530</name>
</gene>
<keyword evidence="4 5" id="KW-0413">Isomerase</keyword>
<feature type="modified residue" description="N6-(pyridoxal phosphate)lysine" evidence="5 6">
    <location>
        <position position="39"/>
    </location>
</feature>
<dbReference type="NCBIfam" id="TIGR00492">
    <property type="entry name" value="alr"/>
    <property type="match status" value="1"/>
</dbReference>
<dbReference type="Pfam" id="PF01168">
    <property type="entry name" value="Ala_racemase_N"/>
    <property type="match status" value="1"/>
</dbReference>
<comment type="catalytic activity">
    <reaction evidence="1 5">
        <text>L-alanine = D-alanine</text>
        <dbReference type="Rhea" id="RHEA:20249"/>
        <dbReference type="ChEBI" id="CHEBI:57416"/>
        <dbReference type="ChEBI" id="CHEBI:57972"/>
        <dbReference type="EC" id="5.1.1.1"/>
    </reaction>
</comment>
<dbReference type="SUPFAM" id="SSF51419">
    <property type="entry name" value="PLP-binding barrel"/>
    <property type="match status" value="1"/>
</dbReference>
<evidence type="ECO:0000313" key="9">
    <source>
        <dbReference type="EMBL" id="VFD55031.1"/>
    </source>
</evidence>
<proteinExistence type="inferred from homology"/>
<dbReference type="PANTHER" id="PTHR30511:SF0">
    <property type="entry name" value="ALANINE RACEMASE, CATABOLIC-RELATED"/>
    <property type="match status" value="1"/>
</dbReference>